<evidence type="ECO:0000256" key="19">
    <source>
        <dbReference type="RuleBase" id="RU003654"/>
    </source>
</evidence>
<dbReference type="GO" id="GO:0050482">
    <property type="term" value="P:arachidonate secretion"/>
    <property type="evidence" value="ECO:0007669"/>
    <property type="project" value="InterPro"/>
</dbReference>
<evidence type="ECO:0000256" key="16">
    <source>
        <dbReference type="PIRSR" id="PIRSR601211-1"/>
    </source>
</evidence>
<feature type="disulfide bond" evidence="18">
    <location>
        <begin position="74"/>
        <end position="123"/>
    </location>
</feature>
<dbReference type="GO" id="GO:0005102">
    <property type="term" value="F:signaling receptor binding"/>
    <property type="evidence" value="ECO:0007669"/>
    <property type="project" value="UniProtKB-ARBA"/>
</dbReference>
<evidence type="ECO:0000256" key="4">
    <source>
        <dbReference type="ARBA" id="ARBA00022723"/>
    </source>
</evidence>
<proteinExistence type="inferred from homology"/>
<evidence type="ECO:0000256" key="18">
    <source>
        <dbReference type="PIRSR" id="PIRSR601211-3"/>
    </source>
</evidence>
<gene>
    <name evidence="22" type="ORF">WMY93_021722</name>
</gene>
<keyword evidence="8 18" id="KW-1015">Disulfide bond</keyword>
<comment type="subcellular location">
    <subcellularLocation>
        <location evidence="1 20">Secreted</location>
    </subcellularLocation>
</comment>
<dbReference type="SMART" id="SM00085">
    <property type="entry name" value="PA2c"/>
    <property type="match status" value="1"/>
</dbReference>
<comment type="catalytic activity">
    <reaction evidence="12">
        <text>1,2-dihexadecanoyl-sn-glycero-3-phosphocholine + H2O = 1-hexadecanoyl-sn-glycero-3-phosphocholine + hexadecanoate + H(+)</text>
        <dbReference type="Rhea" id="RHEA:41223"/>
        <dbReference type="ChEBI" id="CHEBI:7896"/>
        <dbReference type="ChEBI" id="CHEBI:15377"/>
        <dbReference type="ChEBI" id="CHEBI:15378"/>
        <dbReference type="ChEBI" id="CHEBI:72998"/>
        <dbReference type="ChEBI" id="CHEBI:72999"/>
    </reaction>
    <physiologicalReaction direction="left-to-right" evidence="12">
        <dbReference type="Rhea" id="RHEA:41224"/>
    </physiologicalReaction>
</comment>
<evidence type="ECO:0000313" key="22">
    <source>
        <dbReference type="EMBL" id="KAK7896397.1"/>
    </source>
</evidence>
<feature type="active site" evidence="16">
    <location>
        <position position="71"/>
    </location>
</feature>
<comment type="catalytic activity">
    <reaction evidence="11">
        <text>N-hexadecanoyl-1,2-di-(9Z-octadecenoyl)-sn-glycero-3-phosphoethanolamine + H2O = N-hexadecanoyl-1-(9Z-octadecenoyl)-sn-glycero-3-phosphoethanolamine + (9Z)-octadecenoate + H(+)</text>
        <dbReference type="Rhea" id="RHEA:45424"/>
        <dbReference type="ChEBI" id="CHEBI:15377"/>
        <dbReference type="ChEBI" id="CHEBI:15378"/>
        <dbReference type="ChEBI" id="CHEBI:30823"/>
        <dbReference type="ChEBI" id="CHEBI:78097"/>
        <dbReference type="ChEBI" id="CHEBI:85217"/>
    </reaction>
    <physiologicalReaction direction="left-to-right" evidence="11">
        <dbReference type="Rhea" id="RHEA:45425"/>
    </physiologicalReaction>
</comment>
<dbReference type="InterPro" id="IPR001211">
    <property type="entry name" value="PLA2"/>
</dbReference>
<evidence type="ECO:0000256" key="2">
    <source>
        <dbReference type="ARBA" id="ARBA00013278"/>
    </source>
</evidence>
<keyword evidence="4 17" id="KW-0479">Metal-binding</keyword>
<evidence type="ECO:0000259" key="21">
    <source>
        <dbReference type="SMART" id="SM00085"/>
    </source>
</evidence>
<dbReference type="AlphaFoldDB" id="A0AAW0NGF4"/>
<evidence type="ECO:0000256" key="20">
    <source>
        <dbReference type="RuleBase" id="RU361236"/>
    </source>
</evidence>
<evidence type="ECO:0000256" key="9">
    <source>
        <dbReference type="ARBA" id="ARBA00047535"/>
    </source>
</evidence>
<evidence type="ECO:0000256" key="6">
    <source>
        <dbReference type="ARBA" id="ARBA00022837"/>
    </source>
</evidence>
<evidence type="ECO:0000256" key="5">
    <source>
        <dbReference type="ARBA" id="ARBA00022801"/>
    </source>
</evidence>
<evidence type="ECO:0000256" key="1">
    <source>
        <dbReference type="ARBA" id="ARBA00004613"/>
    </source>
</evidence>
<feature type="disulfide bond" evidence="18">
    <location>
        <begin position="109"/>
        <end position="121"/>
    </location>
</feature>
<keyword evidence="5 20" id="KW-0378">Hydrolase</keyword>
<evidence type="ECO:0000256" key="10">
    <source>
        <dbReference type="ARBA" id="ARBA00048015"/>
    </source>
</evidence>
<feature type="binding site" evidence="17">
    <location>
        <position position="51"/>
    </location>
    <ligand>
        <name>Ca(2+)</name>
        <dbReference type="ChEBI" id="CHEBI:29108"/>
    </ligand>
</feature>
<dbReference type="GO" id="GO:0006644">
    <property type="term" value="P:phospholipid metabolic process"/>
    <property type="evidence" value="ECO:0007669"/>
    <property type="project" value="InterPro"/>
</dbReference>
<feature type="binding site" evidence="17">
    <location>
        <position position="55"/>
    </location>
    <ligand>
        <name>Ca(2+)</name>
        <dbReference type="ChEBI" id="CHEBI:29108"/>
    </ligand>
</feature>
<dbReference type="GO" id="GO:0005543">
    <property type="term" value="F:phospholipid binding"/>
    <property type="evidence" value="ECO:0007669"/>
    <property type="project" value="TreeGrafter"/>
</dbReference>
<evidence type="ECO:0000256" key="11">
    <source>
        <dbReference type="ARBA" id="ARBA00048221"/>
    </source>
</evidence>
<evidence type="ECO:0000256" key="8">
    <source>
        <dbReference type="ARBA" id="ARBA00023157"/>
    </source>
</evidence>
<dbReference type="GO" id="GO:0005576">
    <property type="term" value="C:extracellular region"/>
    <property type="evidence" value="ECO:0007669"/>
    <property type="project" value="UniProtKB-SubCell"/>
</dbReference>
<keyword evidence="23" id="KW-1185">Reference proteome</keyword>
<comment type="catalytic activity">
    <reaction evidence="9">
        <text>N,1-dihexadecanoyl-2-(9Z,12Z-octadecadienoyl)-sn-glycero-3-phosphoethanolamine + H2O = N,1-dihexadecanoyl-sn-glycero-3-phosphoethanolamine + (9Z,12Z)-octadecadienoate + H(+)</text>
        <dbReference type="Rhea" id="RHEA:56424"/>
        <dbReference type="ChEBI" id="CHEBI:15377"/>
        <dbReference type="ChEBI" id="CHEBI:15378"/>
        <dbReference type="ChEBI" id="CHEBI:30245"/>
        <dbReference type="ChEBI" id="CHEBI:85334"/>
        <dbReference type="ChEBI" id="CHEBI:85335"/>
    </reaction>
    <physiologicalReaction direction="left-to-right" evidence="9">
        <dbReference type="Rhea" id="RHEA:56425"/>
    </physiologicalReaction>
</comment>
<comment type="cofactor">
    <cofactor evidence="17">
        <name>Ca(2+)</name>
        <dbReference type="ChEBI" id="CHEBI:29108"/>
    </cofactor>
    <text evidence="17">Binds 1 Ca(2+) ion per subunit.</text>
</comment>
<accession>A0AAW0NGF4</accession>
<comment type="caution">
    <text evidence="22">The sequence shown here is derived from an EMBL/GenBank/DDBJ whole genome shotgun (WGS) entry which is preliminary data.</text>
</comment>
<dbReference type="InterPro" id="IPR033113">
    <property type="entry name" value="PLA2_histidine"/>
</dbReference>
<keyword evidence="20" id="KW-0732">Signal</keyword>
<evidence type="ECO:0000256" key="15">
    <source>
        <dbReference type="ARBA" id="ARBA00049039"/>
    </source>
</evidence>
<dbReference type="Pfam" id="PF00068">
    <property type="entry name" value="Phospholip_A2_1"/>
    <property type="match status" value="1"/>
</dbReference>
<organism evidence="22 23">
    <name type="scientific">Mugilogobius chulae</name>
    <name type="common">yellowstripe goby</name>
    <dbReference type="NCBI Taxonomy" id="88201"/>
    <lineage>
        <taxon>Eukaryota</taxon>
        <taxon>Metazoa</taxon>
        <taxon>Chordata</taxon>
        <taxon>Craniata</taxon>
        <taxon>Vertebrata</taxon>
        <taxon>Euteleostomi</taxon>
        <taxon>Actinopterygii</taxon>
        <taxon>Neopterygii</taxon>
        <taxon>Teleostei</taxon>
        <taxon>Neoteleostei</taxon>
        <taxon>Acanthomorphata</taxon>
        <taxon>Gobiaria</taxon>
        <taxon>Gobiiformes</taxon>
        <taxon>Gobioidei</taxon>
        <taxon>Gobiidae</taxon>
        <taxon>Gobionellinae</taxon>
        <taxon>Mugilogobius</taxon>
    </lineage>
</organism>
<reference evidence="23" key="1">
    <citation type="submission" date="2024-04" db="EMBL/GenBank/DDBJ databases">
        <title>Salinicola lusitanus LLJ914,a marine bacterium isolated from the Okinawa Trough.</title>
        <authorList>
            <person name="Li J."/>
        </authorList>
    </citation>
    <scope>NUCLEOTIDE SEQUENCE [LARGE SCALE GENOMIC DNA]</scope>
</reference>
<protein>
    <recommendedName>
        <fullName evidence="2 20">Phospholipase A2</fullName>
        <ecNumber evidence="2 20">3.1.1.4</ecNumber>
    </recommendedName>
</protein>
<dbReference type="InterPro" id="IPR016090">
    <property type="entry name" value="PLA2-like_dom"/>
</dbReference>
<dbReference type="FunFam" id="1.20.90.10:FF:000011">
    <property type="entry name" value="Phospholipase A(2)"/>
    <property type="match status" value="1"/>
</dbReference>
<evidence type="ECO:0000256" key="17">
    <source>
        <dbReference type="PIRSR" id="PIRSR601211-2"/>
    </source>
</evidence>
<comment type="catalytic activity">
    <reaction evidence="20">
        <text>a 1,2-diacyl-sn-glycero-3-phosphocholine + H2O = a 1-acyl-sn-glycero-3-phosphocholine + a fatty acid + H(+)</text>
        <dbReference type="Rhea" id="RHEA:15801"/>
        <dbReference type="ChEBI" id="CHEBI:15377"/>
        <dbReference type="ChEBI" id="CHEBI:15378"/>
        <dbReference type="ChEBI" id="CHEBI:28868"/>
        <dbReference type="ChEBI" id="CHEBI:57643"/>
        <dbReference type="ChEBI" id="CHEBI:58168"/>
        <dbReference type="EC" id="3.1.1.4"/>
    </reaction>
</comment>
<dbReference type="PRINTS" id="PR00389">
    <property type="entry name" value="PHPHLIPASEA2"/>
</dbReference>
<feature type="binding site" evidence="17">
    <location>
        <position position="72"/>
    </location>
    <ligand>
        <name>Ca(2+)</name>
        <dbReference type="ChEBI" id="CHEBI:29108"/>
    </ligand>
</feature>
<comment type="catalytic activity">
    <reaction evidence="15">
        <text>1-hexadecanoyl-2-(9Z,12Z-octadecadienoyl)-sn-glycero-3-phosphoethanolamine + H2O = 1-hexadecanoyl-sn-glycero-3-phosphoethanolamine + (9Z,12Z)-octadecadienoate + H(+)</text>
        <dbReference type="Rhea" id="RHEA:40815"/>
        <dbReference type="ChEBI" id="CHEBI:15377"/>
        <dbReference type="ChEBI" id="CHEBI:15378"/>
        <dbReference type="ChEBI" id="CHEBI:30245"/>
        <dbReference type="ChEBI" id="CHEBI:73004"/>
        <dbReference type="ChEBI" id="CHEBI:73008"/>
    </reaction>
    <physiologicalReaction direction="left-to-right" evidence="15">
        <dbReference type="Rhea" id="RHEA:40816"/>
    </physiologicalReaction>
</comment>
<comment type="catalytic activity">
    <reaction evidence="13">
        <text>1-hexadecanoyl-2-(5Z,8Z,11Z,14Z-eicosatetraenoyl)-sn-glycero-3-phosphocholine + H2O = 1-hexadecanoyl-sn-glycero-3-phosphocholine + (5Z,8Z,11Z,14Z)-eicosatetraenoate + H(+)</text>
        <dbReference type="Rhea" id="RHEA:40427"/>
        <dbReference type="ChEBI" id="CHEBI:15377"/>
        <dbReference type="ChEBI" id="CHEBI:15378"/>
        <dbReference type="ChEBI" id="CHEBI:32395"/>
        <dbReference type="ChEBI" id="CHEBI:72998"/>
        <dbReference type="ChEBI" id="CHEBI:73003"/>
    </reaction>
    <physiologicalReaction direction="left-to-right" evidence="13">
        <dbReference type="Rhea" id="RHEA:40428"/>
    </physiologicalReaction>
</comment>
<evidence type="ECO:0000256" key="14">
    <source>
        <dbReference type="ARBA" id="ARBA00048699"/>
    </source>
</evidence>
<keyword evidence="3 20" id="KW-0964">Secreted</keyword>
<keyword evidence="7 20" id="KW-0443">Lipid metabolism</keyword>
<dbReference type="Gene3D" id="1.20.90.10">
    <property type="entry name" value="Phospholipase A2 domain"/>
    <property type="match status" value="1"/>
</dbReference>
<feature type="chain" id="PRO_5043108467" description="Phospholipase A2" evidence="20">
    <location>
        <begin position="20"/>
        <end position="177"/>
    </location>
</feature>
<sequence>MKAVAVLCLLALSLDLSNSLDYRALNQFRNMILCLLPDSWPLLDYADYGCYCGKGGSGTPVDELDKCCQVHDQCYSDAMQHDDCWPVFDNPYTEIYSYSCDESQRKLSCLSDNNACEMFICECDRLAAECFARSPWNQSTSTCPATSASEPAPADATGPHMTGAIEPITSFRGWKNL</sequence>
<dbReference type="InterPro" id="IPR033112">
    <property type="entry name" value="PLA2_Asp_AS"/>
</dbReference>
<dbReference type="SUPFAM" id="SSF48619">
    <property type="entry name" value="Phospholipase A2, PLA2"/>
    <property type="match status" value="1"/>
</dbReference>
<dbReference type="PROSITE" id="PS00119">
    <property type="entry name" value="PA2_ASP"/>
    <property type="match status" value="1"/>
</dbReference>
<evidence type="ECO:0000256" key="12">
    <source>
        <dbReference type="ARBA" id="ARBA00048227"/>
    </source>
</evidence>
<dbReference type="EMBL" id="JBBPFD010000015">
    <property type="protein sequence ID" value="KAK7896397.1"/>
    <property type="molecule type" value="Genomic_DNA"/>
</dbReference>
<feature type="disulfide bond" evidence="18">
    <location>
        <begin position="84"/>
        <end position="116"/>
    </location>
</feature>
<comment type="catalytic activity">
    <reaction evidence="14">
        <text>1-hexadecanoyl-2-(9Z-octadecenoyl)-sn-glycero-3-phosphocholine + H2O = 1-hexadecanoyl-sn-glycero-3-phosphocholine + (9Z)-octadecenoate + H(+)</text>
        <dbReference type="Rhea" id="RHEA:38779"/>
        <dbReference type="ChEBI" id="CHEBI:15377"/>
        <dbReference type="ChEBI" id="CHEBI:15378"/>
        <dbReference type="ChEBI" id="CHEBI:30823"/>
        <dbReference type="ChEBI" id="CHEBI:72998"/>
        <dbReference type="ChEBI" id="CHEBI:73001"/>
    </reaction>
    <physiologicalReaction direction="left-to-right" evidence="14">
        <dbReference type="Rhea" id="RHEA:38780"/>
    </physiologicalReaction>
</comment>
<feature type="disulfide bond" evidence="18">
    <location>
        <begin position="67"/>
        <end position="130"/>
    </location>
</feature>
<feature type="disulfide bond" evidence="18">
    <location>
        <begin position="52"/>
        <end position="68"/>
    </location>
</feature>
<dbReference type="CDD" id="cd00125">
    <property type="entry name" value="PLA2c"/>
    <property type="match status" value="1"/>
</dbReference>
<feature type="active site" evidence="16">
    <location>
        <position position="124"/>
    </location>
</feature>
<dbReference type="PANTHER" id="PTHR11716">
    <property type="entry name" value="PHOSPHOLIPASE A2 FAMILY MEMBER"/>
    <property type="match status" value="1"/>
</dbReference>
<comment type="catalytic activity">
    <reaction evidence="10">
        <text>1-hexadecanoyl-2-(9Z-octadecenoyl)-sn-glycero-3-phospho-(1'-sn-glycerol) + H2O = 1-hexadecanoyl-sn-glycero-3-phospho-(1'-sn-glycerol) + (9Z)-octadecenoate + H(+)</text>
        <dbReference type="Rhea" id="RHEA:40919"/>
        <dbReference type="ChEBI" id="CHEBI:15377"/>
        <dbReference type="ChEBI" id="CHEBI:15378"/>
        <dbReference type="ChEBI" id="CHEBI:30823"/>
        <dbReference type="ChEBI" id="CHEBI:72841"/>
        <dbReference type="ChEBI" id="CHEBI:75158"/>
    </reaction>
    <physiologicalReaction direction="left-to-right" evidence="10">
        <dbReference type="Rhea" id="RHEA:40920"/>
    </physiologicalReaction>
</comment>
<keyword evidence="6 17" id="KW-0106">Calcium</keyword>
<evidence type="ECO:0000313" key="23">
    <source>
        <dbReference type="Proteomes" id="UP001460270"/>
    </source>
</evidence>
<dbReference type="EC" id="3.1.1.4" evidence="2 20"/>
<feature type="domain" description="Phospholipase A2-like central" evidence="21">
    <location>
        <begin position="24"/>
        <end position="144"/>
    </location>
</feature>
<name>A0AAW0NGF4_9GOBI</name>
<dbReference type="PROSITE" id="PS00118">
    <property type="entry name" value="PA2_HIS"/>
    <property type="match status" value="1"/>
</dbReference>
<comment type="similarity">
    <text evidence="19">Belongs to the phospholipase A2 family.</text>
</comment>
<dbReference type="Proteomes" id="UP001460270">
    <property type="component" value="Unassembled WGS sequence"/>
</dbReference>
<dbReference type="InterPro" id="IPR036444">
    <property type="entry name" value="PLipase_A2_dom_sf"/>
</dbReference>
<dbReference type="GO" id="GO:0047498">
    <property type="term" value="F:calcium-dependent phospholipase A2 activity"/>
    <property type="evidence" value="ECO:0007669"/>
    <property type="project" value="TreeGrafter"/>
</dbReference>
<dbReference type="GO" id="GO:0016042">
    <property type="term" value="P:lipid catabolic process"/>
    <property type="evidence" value="ECO:0007669"/>
    <property type="project" value="InterPro"/>
</dbReference>
<dbReference type="GO" id="GO:0005509">
    <property type="term" value="F:calcium ion binding"/>
    <property type="evidence" value="ECO:0007669"/>
    <property type="project" value="InterPro"/>
</dbReference>
<dbReference type="PANTHER" id="PTHR11716:SF94">
    <property type="entry name" value="PHOSPHOLIPASE A2"/>
    <property type="match status" value="1"/>
</dbReference>
<evidence type="ECO:0000256" key="3">
    <source>
        <dbReference type="ARBA" id="ARBA00022525"/>
    </source>
</evidence>
<evidence type="ECO:0000256" key="7">
    <source>
        <dbReference type="ARBA" id="ARBA00023098"/>
    </source>
</evidence>
<evidence type="ECO:0000256" key="13">
    <source>
        <dbReference type="ARBA" id="ARBA00048373"/>
    </source>
</evidence>
<feature type="binding site" evidence="17">
    <location>
        <position position="53"/>
    </location>
    <ligand>
        <name>Ca(2+)</name>
        <dbReference type="ChEBI" id="CHEBI:29108"/>
    </ligand>
</feature>
<feature type="signal peptide" evidence="20">
    <location>
        <begin position="1"/>
        <end position="19"/>
    </location>
</feature>